<organism evidence="1 2">
    <name type="scientific">Lichenibacterium ramalinae</name>
    <dbReference type="NCBI Taxonomy" id="2316527"/>
    <lineage>
        <taxon>Bacteria</taxon>
        <taxon>Pseudomonadati</taxon>
        <taxon>Pseudomonadota</taxon>
        <taxon>Alphaproteobacteria</taxon>
        <taxon>Hyphomicrobiales</taxon>
        <taxon>Lichenihabitantaceae</taxon>
        <taxon>Lichenibacterium</taxon>
    </lineage>
</organism>
<protein>
    <submittedName>
        <fullName evidence="1">Metallophosphoesterase</fullName>
    </submittedName>
</protein>
<proteinExistence type="predicted"/>
<reference evidence="1 2" key="2">
    <citation type="submission" date="2019-02" db="EMBL/GenBank/DDBJ databases">
        <title>'Lichenibacterium ramalinii' gen. nov. sp. nov., 'Lichenibacterium minor' gen. nov. sp. nov.</title>
        <authorList>
            <person name="Pankratov T."/>
        </authorList>
    </citation>
    <scope>NUCLEOTIDE SEQUENCE [LARGE SCALE GENOMIC DNA]</scope>
    <source>
        <strain evidence="1 2">RmlP001</strain>
    </source>
</reference>
<evidence type="ECO:0000313" key="1">
    <source>
        <dbReference type="EMBL" id="RYB07766.1"/>
    </source>
</evidence>
<gene>
    <name evidence="1" type="ORF">D3272_01145</name>
</gene>
<dbReference type="OrthoDB" id="5380073at2"/>
<dbReference type="RefSeq" id="WP_129217238.1">
    <property type="nucleotide sequence ID" value="NZ_QYBC01000001.1"/>
</dbReference>
<comment type="caution">
    <text evidence="1">The sequence shown here is derived from an EMBL/GenBank/DDBJ whole genome shotgun (WGS) entry which is preliminary data.</text>
</comment>
<dbReference type="Gene3D" id="3.60.21.10">
    <property type="match status" value="1"/>
</dbReference>
<accession>A0A4Q2RIA1</accession>
<dbReference type="InterPro" id="IPR029052">
    <property type="entry name" value="Metallo-depent_PP-like"/>
</dbReference>
<dbReference type="AlphaFoldDB" id="A0A4Q2RIA1"/>
<dbReference type="EMBL" id="QYBC01000001">
    <property type="protein sequence ID" value="RYB07766.1"/>
    <property type="molecule type" value="Genomic_DNA"/>
</dbReference>
<sequence>MTTFFTADTHIADPHILRMRAFPSIHDHDEAVMARWNARIGPEDEVWHVGDVFGGIGRDRCAALFGRLNGIKRLVVGNHDSNRVLQLPWASPPVDHARLTLRTAAGDEVRLYLSHYPMRSWPGLWRGTRHLHGHTHAMLTGTSQSCDVGADAWDYTPATLGEVLARQDATPTLPEELAVWAARRAGE</sequence>
<keyword evidence="2" id="KW-1185">Reference proteome</keyword>
<evidence type="ECO:0000313" key="2">
    <source>
        <dbReference type="Proteomes" id="UP000289411"/>
    </source>
</evidence>
<reference evidence="1 2" key="1">
    <citation type="submission" date="2018-09" db="EMBL/GenBank/DDBJ databases">
        <authorList>
            <person name="Grouzdev D.S."/>
            <person name="Krutkina M.S."/>
        </authorList>
    </citation>
    <scope>NUCLEOTIDE SEQUENCE [LARGE SCALE GENOMIC DNA]</scope>
    <source>
        <strain evidence="1 2">RmlP001</strain>
    </source>
</reference>
<dbReference type="Proteomes" id="UP000289411">
    <property type="component" value="Unassembled WGS sequence"/>
</dbReference>
<dbReference type="SUPFAM" id="SSF56300">
    <property type="entry name" value="Metallo-dependent phosphatases"/>
    <property type="match status" value="1"/>
</dbReference>
<name>A0A4Q2RIA1_9HYPH</name>